<dbReference type="Proteomes" id="UP000237968">
    <property type="component" value="Unassembled WGS sequence"/>
</dbReference>
<dbReference type="InterPro" id="IPR010982">
    <property type="entry name" value="Lambda_DNA-bd_dom_sf"/>
</dbReference>
<evidence type="ECO:0000259" key="1">
    <source>
        <dbReference type="PROSITE" id="PS50943"/>
    </source>
</evidence>
<gene>
    <name evidence="3" type="ORF">ENSA5_31720</name>
    <name evidence="2" type="ORF">ENSA5_62890</name>
</gene>
<dbReference type="EMBL" id="PVNK01000149">
    <property type="protein sequence ID" value="PRP97665.1"/>
    <property type="molecule type" value="Genomic_DNA"/>
</dbReference>
<sequence>MYRTRVTERRGYEVLASNLHRLVFERGTTLDEVARAAGITREQLDAICTGEIDPDLDVVYRIAQAVGVTGSELIAEPNYN</sequence>
<dbReference type="Gene3D" id="1.10.260.40">
    <property type="entry name" value="lambda repressor-like DNA-binding domains"/>
    <property type="match status" value="1"/>
</dbReference>
<comment type="caution">
    <text evidence="2">The sequence shown here is derived from an EMBL/GenBank/DDBJ whole genome shotgun (WGS) entry which is preliminary data.</text>
</comment>
<dbReference type="CDD" id="cd00093">
    <property type="entry name" value="HTH_XRE"/>
    <property type="match status" value="1"/>
</dbReference>
<reference evidence="2 4" key="1">
    <citation type="submission" date="2018-03" db="EMBL/GenBank/DDBJ databases">
        <title>Draft Genome Sequences of the Obligatory Marine Myxobacteria Enhygromyxa salina SWB005.</title>
        <authorList>
            <person name="Poehlein A."/>
            <person name="Moghaddam J.A."/>
            <person name="Harms H."/>
            <person name="Alanjari M."/>
            <person name="Koenig G.M."/>
            <person name="Daniel R."/>
            <person name="Schaeberle T.F."/>
        </authorList>
    </citation>
    <scope>NUCLEOTIDE SEQUENCE [LARGE SCALE GENOMIC DNA]</scope>
    <source>
        <strain evidence="2 4">SWB005</strain>
    </source>
</reference>
<dbReference type="EMBL" id="PVNK01000274">
    <property type="protein sequence ID" value="PRP90670.1"/>
    <property type="molecule type" value="Genomic_DNA"/>
</dbReference>
<dbReference type="PROSITE" id="PS50943">
    <property type="entry name" value="HTH_CROC1"/>
    <property type="match status" value="1"/>
</dbReference>
<dbReference type="GO" id="GO:0003677">
    <property type="term" value="F:DNA binding"/>
    <property type="evidence" value="ECO:0007669"/>
    <property type="project" value="InterPro"/>
</dbReference>
<dbReference type="AlphaFoldDB" id="A0A2S9XD09"/>
<evidence type="ECO:0000313" key="2">
    <source>
        <dbReference type="EMBL" id="PRP90670.1"/>
    </source>
</evidence>
<evidence type="ECO:0000313" key="4">
    <source>
        <dbReference type="Proteomes" id="UP000237968"/>
    </source>
</evidence>
<dbReference type="Pfam" id="PF01381">
    <property type="entry name" value="HTH_3"/>
    <property type="match status" value="1"/>
</dbReference>
<accession>A0A2S9XD09</accession>
<keyword evidence="4" id="KW-1185">Reference proteome</keyword>
<proteinExistence type="predicted"/>
<evidence type="ECO:0000313" key="3">
    <source>
        <dbReference type="EMBL" id="PRP97665.1"/>
    </source>
</evidence>
<protein>
    <submittedName>
        <fullName evidence="2">Helix-turn-helix protein</fullName>
    </submittedName>
</protein>
<organism evidence="2 4">
    <name type="scientific">Enhygromyxa salina</name>
    <dbReference type="NCBI Taxonomy" id="215803"/>
    <lineage>
        <taxon>Bacteria</taxon>
        <taxon>Pseudomonadati</taxon>
        <taxon>Myxococcota</taxon>
        <taxon>Polyangia</taxon>
        <taxon>Nannocystales</taxon>
        <taxon>Nannocystaceae</taxon>
        <taxon>Enhygromyxa</taxon>
    </lineage>
</organism>
<dbReference type="SMART" id="SM00530">
    <property type="entry name" value="HTH_XRE"/>
    <property type="match status" value="1"/>
</dbReference>
<dbReference type="InterPro" id="IPR001387">
    <property type="entry name" value="Cro/C1-type_HTH"/>
</dbReference>
<dbReference type="SUPFAM" id="SSF47413">
    <property type="entry name" value="lambda repressor-like DNA-binding domains"/>
    <property type="match status" value="1"/>
</dbReference>
<feature type="domain" description="HTH cro/C1-type" evidence="1">
    <location>
        <begin position="25"/>
        <end position="73"/>
    </location>
</feature>
<name>A0A2S9XD09_9BACT</name>